<reference evidence="3" key="1">
    <citation type="submission" date="2016-11" db="UniProtKB">
        <authorList>
            <consortium name="WormBaseParasite"/>
        </authorList>
    </citation>
    <scope>IDENTIFICATION</scope>
</reference>
<evidence type="ECO:0000313" key="3">
    <source>
        <dbReference type="WBParaSite" id="maker-unitig_31704-snap-gene-0.2-mRNA-1"/>
    </source>
</evidence>
<keyword evidence="2" id="KW-1185">Reference proteome</keyword>
<dbReference type="AlphaFoldDB" id="A0A1I8FG46"/>
<feature type="compositionally biased region" description="Low complexity" evidence="1">
    <location>
        <begin position="333"/>
        <end position="345"/>
    </location>
</feature>
<feature type="region of interest" description="Disordered" evidence="1">
    <location>
        <begin position="439"/>
        <end position="462"/>
    </location>
</feature>
<dbReference type="WBParaSite" id="maker-unitig_31704-snap-gene-0.2-mRNA-1">
    <property type="protein sequence ID" value="maker-unitig_31704-snap-gene-0.2-mRNA-1"/>
    <property type="gene ID" value="maker-unitig_31704-snap-gene-0.2"/>
</dbReference>
<feature type="compositionally biased region" description="Low complexity" evidence="1">
    <location>
        <begin position="379"/>
        <end position="409"/>
    </location>
</feature>
<feature type="compositionally biased region" description="Low complexity" evidence="1">
    <location>
        <begin position="355"/>
        <end position="368"/>
    </location>
</feature>
<accession>A0A1I8FG46</accession>
<dbReference type="Proteomes" id="UP000095280">
    <property type="component" value="Unplaced"/>
</dbReference>
<name>A0A1I8FG46_9PLAT</name>
<sequence length="537" mass="56785">SKCRSPQPQGQKADIACRTSSALSCLRATPKHLTQSPGEQMDKYIRAAAAASPSSGALYQSSSDIQRSALSDGRRIQKCGSSSPAECRTSCQHSPIHRLIECHGSSDIVELPAPSSADPLHAELVLDGEGARVHQVVETSPEVERSHEAVNWWSDASVRCRGAEVTPRQCGVRRRLRLHTNLCLLWHLSLRSRPADSVTQFTVQSALSGVQSPMRQLVVEAGVQLDEAEPHRVEQLCRLAAVDSEAEALFTKSSSDWVGQTVEVVPNKPIQGVSAVRQSAYQSVLLLTFDGRELSPRSQWSPAAPAAGATGTRTAESAVAMRTRTACPARIEPNAAGSPVPAAAAQRGSPPEPRAGPARVAPAGRTAGSLRAAVRKSARTTAGSSATTEARSATLNTNSTQSQASRSSFRSVSKLRLAESPASQNCRWQSSGGSSGAVAAAVAARRRRHAKTDGSARARPGVSASWGWGTGLGRERAGFADTCPASHRHFERPSGFAKALAAAEAERRLSSKQTAEPRDPAATTAWRCRAPSCEPAS</sequence>
<feature type="region of interest" description="Disordered" evidence="1">
    <location>
        <begin position="501"/>
        <end position="537"/>
    </location>
</feature>
<evidence type="ECO:0000256" key="1">
    <source>
        <dbReference type="SAM" id="MobiDB-lite"/>
    </source>
</evidence>
<protein>
    <submittedName>
        <fullName evidence="3">RING-type domain-containing protein</fullName>
    </submittedName>
</protein>
<proteinExistence type="predicted"/>
<organism evidence="2 3">
    <name type="scientific">Macrostomum lignano</name>
    <dbReference type="NCBI Taxonomy" id="282301"/>
    <lineage>
        <taxon>Eukaryota</taxon>
        <taxon>Metazoa</taxon>
        <taxon>Spiralia</taxon>
        <taxon>Lophotrochozoa</taxon>
        <taxon>Platyhelminthes</taxon>
        <taxon>Rhabditophora</taxon>
        <taxon>Macrostomorpha</taxon>
        <taxon>Macrostomida</taxon>
        <taxon>Macrostomidae</taxon>
        <taxon>Macrostomum</taxon>
    </lineage>
</organism>
<feature type="compositionally biased region" description="Basic and acidic residues" evidence="1">
    <location>
        <begin position="504"/>
        <end position="519"/>
    </location>
</feature>
<feature type="region of interest" description="Disordered" evidence="1">
    <location>
        <begin position="296"/>
        <end position="409"/>
    </location>
</feature>
<evidence type="ECO:0000313" key="2">
    <source>
        <dbReference type="Proteomes" id="UP000095280"/>
    </source>
</evidence>
<feature type="compositionally biased region" description="Low complexity" evidence="1">
    <location>
        <begin position="302"/>
        <end position="315"/>
    </location>
</feature>